<comment type="caution">
    <text evidence="2">The sequence shown here is derived from an EMBL/GenBank/DDBJ whole genome shotgun (WGS) entry which is preliminary data.</text>
</comment>
<keyword evidence="3" id="KW-1185">Reference proteome</keyword>
<proteinExistence type="predicted"/>
<dbReference type="Proteomes" id="UP000663879">
    <property type="component" value="Unassembled WGS sequence"/>
</dbReference>
<accession>A0A814IKV4</accession>
<feature type="region of interest" description="Disordered" evidence="1">
    <location>
        <begin position="12"/>
        <end position="33"/>
    </location>
</feature>
<gene>
    <name evidence="2" type="ORF">OXX778_LOCUS17620</name>
</gene>
<dbReference type="OrthoDB" id="2446466at2759"/>
<reference evidence="2" key="1">
    <citation type="submission" date="2021-02" db="EMBL/GenBank/DDBJ databases">
        <authorList>
            <person name="Nowell W R."/>
        </authorList>
    </citation>
    <scope>NUCLEOTIDE SEQUENCE</scope>
    <source>
        <strain evidence="2">Ploen Becks lab</strain>
    </source>
</reference>
<organism evidence="2 3">
    <name type="scientific">Brachionus calyciflorus</name>
    <dbReference type="NCBI Taxonomy" id="104777"/>
    <lineage>
        <taxon>Eukaryota</taxon>
        <taxon>Metazoa</taxon>
        <taxon>Spiralia</taxon>
        <taxon>Gnathifera</taxon>
        <taxon>Rotifera</taxon>
        <taxon>Eurotatoria</taxon>
        <taxon>Monogononta</taxon>
        <taxon>Pseudotrocha</taxon>
        <taxon>Ploima</taxon>
        <taxon>Brachionidae</taxon>
        <taxon>Brachionus</taxon>
    </lineage>
</organism>
<protein>
    <submittedName>
        <fullName evidence="2">Uncharacterized protein</fullName>
    </submittedName>
</protein>
<evidence type="ECO:0000313" key="3">
    <source>
        <dbReference type="Proteomes" id="UP000663879"/>
    </source>
</evidence>
<dbReference type="AlphaFoldDB" id="A0A814IKV4"/>
<evidence type="ECO:0000256" key="1">
    <source>
        <dbReference type="SAM" id="MobiDB-lite"/>
    </source>
</evidence>
<name>A0A814IKV4_9BILA</name>
<sequence length="117" mass="13479">MYDFEIKYKPGKANGNADGLSRMLDSENPPEDNEDEEFILILTNSDFDTEVNTGVTVDKPCNFKLSSMSVSDYDQLTDPDFSLLISLKKENNQVRPKITEFANNTQKFLYNNYEKFK</sequence>
<dbReference type="EMBL" id="CAJNOC010004558">
    <property type="protein sequence ID" value="CAF1025982.1"/>
    <property type="molecule type" value="Genomic_DNA"/>
</dbReference>
<evidence type="ECO:0000313" key="2">
    <source>
        <dbReference type="EMBL" id="CAF1025982.1"/>
    </source>
</evidence>